<dbReference type="PANTHER" id="PTHR34613:SF1">
    <property type="entry name" value="SLL6017 PROTEIN"/>
    <property type="match status" value="1"/>
</dbReference>
<geneLocation type="plasmid" evidence="1 2">
    <name>unnamed1</name>
</geneLocation>
<dbReference type="KEGG" id="hbq:QI031_30795"/>
<dbReference type="EMBL" id="CP124544">
    <property type="protein sequence ID" value="WGV29192.1"/>
    <property type="molecule type" value="Genomic_DNA"/>
</dbReference>
<accession>A0AAJ6NYX2</accession>
<dbReference type="NCBIfam" id="TIGR01784">
    <property type="entry name" value="T_den_put_tspse"/>
    <property type="match status" value="1"/>
</dbReference>
<keyword evidence="1" id="KW-0614">Plasmid</keyword>
<name>A0AAJ6NYX2_9CYAN</name>
<organism evidence="1 2">
    <name type="scientific">Halotia branconii CENA392</name>
    <dbReference type="NCBI Taxonomy" id="1539056"/>
    <lineage>
        <taxon>Bacteria</taxon>
        <taxon>Bacillati</taxon>
        <taxon>Cyanobacteriota</taxon>
        <taxon>Cyanophyceae</taxon>
        <taxon>Nostocales</taxon>
        <taxon>Nodulariaceae</taxon>
        <taxon>Halotia</taxon>
    </lineage>
</organism>
<dbReference type="Proteomes" id="UP001223520">
    <property type="component" value="Plasmid unnamed1"/>
</dbReference>
<dbReference type="PANTHER" id="PTHR34613">
    <property type="entry name" value="SLL0800 PROTEIN"/>
    <property type="match status" value="1"/>
</dbReference>
<dbReference type="AlphaFoldDB" id="A0AAJ6NYX2"/>
<dbReference type="InterPro" id="IPR010106">
    <property type="entry name" value="RpnA"/>
</dbReference>
<gene>
    <name evidence="1" type="ORF">QI031_30795</name>
</gene>
<protein>
    <submittedName>
        <fullName evidence="1">Rpn family recombination-promoting nuclease/putative transposase</fullName>
    </submittedName>
</protein>
<evidence type="ECO:0000313" key="1">
    <source>
        <dbReference type="EMBL" id="WGV29192.1"/>
    </source>
</evidence>
<sequence length="263" mass="30008">MFDNTCKFIAELYSPDFATWLLGEPITLTKLSPTELSIEPIRADSLILLQSDEVVLHIEFQTEPDENMSFRMADYYLRIYRRFPNKQIHQVVIYLDETTSNKVHQTTFTTEKMRHEFSVIRLWEQPLEIFLNTPGLLPFAVLSATNDKASTLQQVANSVDKISERRTQSNISAAAAILAGLVLEQEVIGRLFRKDIMRESIIYQSILSEGKEEGREEGSQQKARQIALNLLAEGMTVDAIARITGLSVEMVQQLQQQEPDNQD</sequence>
<dbReference type="RefSeq" id="WP_281486385.1">
    <property type="nucleotide sequence ID" value="NZ_CP124544.1"/>
</dbReference>
<evidence type="ECO:0000313" key="2">
    <source>
        <dbReference type="Proteomes" id="UP001223520"/>
    </source>
</evidence>
<keyword evidence="2" id="KW-1185">Reference proteome</keyword>
<reference evidence="1 2" key="1">
    <citation type="journal article" date="2023" name="Limnol Oceanogr Lett">
        <title>Environmental adaptations by the intertidal Antarctic cyanobacterium Halotia branconii CENA392 as revealed using long-read genome sequencing.</title>
        <authorList>
            <person name="Dextro R.B."/>
            <person name="Delbaje E."/>
            <person name="Freitas P.N.N."/>
            <person name="Geraldes V."/>
            <person name="Pinto E."/>
            <person name="Long P.F."/>
            <person name="Fiore M.F."/>
        </authorList>
    </citation>
    <scope>NUCLEOTIDE SEQUENCE [LARGE SCALE GENOMIC DNA]</scope>
    <source>
        <strain evidence="1 2">CENA392</strain>
        <plasmid evidence="1 2">unnamed1</plasmid>
    </source>
</reference>
<proteinExistence type="predicted"/>